<dbReference type="FunFam" id="3.30.200.20:FF:000035">
    <property type="entry name" value="Serine/threonine protein kinase Stk1"/>
    <property type="match status" value="1"/>
</dbReference>
<feature type="domain" description="PASTA" evidence="14">
    <location>
        <begin position="509"/>
        <end position="571"/>
    </location>
</feature>
<evidence type="ECO:0000256" key="5">
    <source>
        <dbReference type="ARBA" id="ARBA00022741"/>
    </source>
</evidence>
<feature type="domain" description="PASTA" evidence="14">
    <location>
        <begin position="376"/>
        <end position="441"/>
    </location>
</feature>
<evidence type="ECO:0000256" key="1">
    <source>
        <dbReference type="ARBA" id="ARBA00012513"/>
    </source>
</evidence>
<keyword evidence="2" id="KW-0723">Serine/threonine-protein kinase</keyword>
<dbReference type="Gene3D" id="3.30.10.20">
    <property type="match status" value="3"/>
</dbReference>
<dbReference type="CDD" id="cd14014">
    <property type="entry name" value="STKc_PknB_like"/>
    <property type="match status" value="1"/>
</dbReference>
<feature type="domain" description="PASTA" evidence="14">
    <location>
        <begin position="442"/>
        <end position="508"/>
    </location>
</feature>
<dbReference type="RefSeq" id="WP_144854753.1">
    <property type="nucleotide sequence ID" value="NZ_BAAAYT010000001.1"/>
</dbReference>
<protein>
    <recommendedName>
        <fullName evidence="1">non-specific serine/threonine protein kinase</fullName>
        <ecNumber evidence="1">2.7.11.1</ecNumber>
    </recommendedName>
</protein>
<evidence type="ECO:0000313" key="15">
    <source>
        <dbReference type="EMBL" id="TWD16632.1"/>
    </source>
</evidence>
<comment type="caution">
    <text evidence="15">The sequence shown here is derived from an EMBL/GenBank/DDBJ whole genome shotgun (WGS) entry which is preliminary data.</text>
</comment>
<keyword evidence="7 10" id="KW-0067">ATP-binding</keyword>
<evidence type="ECO:0000259" key="13">
    <source>
        <dbReference type="PROSITE" id="PS50011"/>
    </source>
</evidence>
<evidence type="ECO:0000256" key="7">
    <source>
        <dbReference type="ARBA" id="ARBA00022840"/>
    </source>
</evidence>
<dbReference type="OrthoDB" id="9762169at2"/>
<keyword evidence="16" id="KW-1185">Reference proteome</keyword>
<feature type="compositionally biased region" description="Low complexity" evidence="11">
    <location>
        <begin position="578"/>
        <end position="602"/>
    </location>
</feature>
<name>A0A560WG13_9MICO</name>
<evidence type="ECO:0000313" key="16">
    <source>
        <dbReference type="Proteomes" id="UP000315628"/>
    </source>
</evidence>
<evidence type="ECO:0000256" key="8">
    <source>
        <dbReference type="ARBA" id="ARBA00047899"/>
    </source>
</evidence>
<evidence type="ECO:0000256" key="9">
    <source>
        <dbReference type="ARBA" id="ARBA00048679"/>
    </source>
</evidence>
<dbReference type="SMART" id="SM00740">
    <property type="entry name" value="PASTA"/>
    <property type="match status" value="3"/>
</dbReference>
<evidence type="ECO:0000256" key="2">
    <source>
        <dbReference type="ARBA" id="ARBA00022527"/>
    </source>
</evidence>
<feature type="binding site" evidence="10">
    <location>
        <position position="42"/>
    </location>
    <ligand>
        <name>ATP</name>
        <dbReference type="ChEBI" id="CHEBI:30616"/>
    </ligand>
</feature>
<evidence type="ECO:0000256" key="6">
    <source>
        <dbReference type="ARBA" id="ARBA00022777"/>
    </source>
</evidence>
<gene>
    <name evidence="15" type="ORF">FB557_0160</name>
</gene>
<dbReference type="NCBIfam" id="NF033483">
    <property type="entry name" value="PknB_PASTA_kin"/>
    <property type="match status" value="1"/>
</dbReference>
<reference evidence="15 16" key="1">
    <citation type="submission" date="2019-06" db="EMBL/GenBank/DDBJ databases">
        <title>Sequencing the genomes of 1000 actinobacteria strains.</title>
        <authorList>
            <person name="Klenk H.-P."/>
        </authorList>
    </citation>
    <scope>NUCLEOTIDE SEQUENCE [LARGE SCALE GENOMIC DNA]</scope>
    <source>
        <strain evidence="15 16">DSM 18935</strain>
    </source>
</reference>
<dbReference type="CDD" id="cd06577">
    <property type="entry name" value="PASTA_pknB"/>
    <property type="match status" value="3"/>
</dbReference>
<keyword evidence="6 15" id="KW-0418">Kinase</keyword>
<dbReference type="GO" id="GO:0045717">
    <property type="term" value="P:negative regulation of fatty acid biosynthetic process"/>
    <property type="evidence" value="ECO:0007669"/>
    <property type="project" value="UniProtKB-ARBA"/>
</dbReference>
<dbReference type="PANTHER" id="PTHR43289">
    <property type="entry name" value="MITOGEN-ACTIVATED PROTEIN KINASE KINASE KINASE 20-RELATED"/>
    <property type="match status" value="1"/>
</dbReference>
<dbReference type="EMBL" id="VIUW01000001">
    <property type="protein sequence ID" value="TWD16632.1"/>
    <property type="molecule type" value="Genomic_DNA"/>
</dbReference>
<dbReference type="EC" id="2.7.11.1" evidence="1"/>
<keyword evidence="4" id="KW-0677">Repeat</keyword>
<feature type="compositionally biased region" description="Low complexity" evidence="11">
    <location>
        <begin position="609"/>
        <end position="632"/>
    </location>
</feature>
<evidence type="ECO:0000256" key="10">
    <source>
        <dbReference type="PROSITE-ProRule" id="PRU10141"/>
    </source>
</evidence>
<feature type="domain" description="Protein kinase" evidence="13">
    <location>
        <begin position="13"/>
        <end position="280"/>
    </location>
</feature>
<evidence type="ECO:0000256" key="3">
    <source>
        <dbReference type="ARBA" id="ARBA00022679"/>
    </source>
</evidence>
<comment type="catalytic activity">
    <reaction evidence="8">
        <text>L-threonyl-[protein] + ATP = O-phospho-L-threonyl-[protein] + ADP + H(+)</text>
        <dbReference type="Rhea" id="RHEA:46608"/>
        <dbReference type="Rhea" id="RHEA-COMP:11060"/>
        <dbReference type="Rhea" id="RHEA-COMP:11605"/>
        <dbReference type="ChEBI" id="CHEBI:15378"/>
        <dbReference type="ChEBI" id="CHEBI:30013"/>
        <dbReference type="ChEBI" id="CHEBI:30616"/>
        <dbReference type="ChEBI" id="CHEBI:61977"/>
        <dbReference type="ChEBI" id="CHEBI:456216"/>
        <dbReference type="EC" id="2.7.11.1"/>
    </reaction>
</comment>
<dbReference type="Gene3D" id="3.30.200.20">
    <property type="entry name" value="Phosphorylase Kinase, domain 1"/>
    <property type="match status" value="1"/>
</dbReference>
<dbReference type="AlphaFoldDB" id="A0A560WG13"/>
<dbReference type="Proteomes" id="UP000315628">
    <property type="component" value="Unassembled WGS sequence"/>
</dbReference>
<dbReference type="InterPro" id="IPR008271">
    <property type="entry name" value="Ser/Thr_kinase_AS"/>
</dbReference>
<dbReference type="FunFam" id="1.10.510.10:FF:000021">
    <property type="entry name" value="Serine/threonine protein kinase"/>
    <property type="match status" value="1"/>
</dbReference>
<dbReference type="PROSITE" id="PS00108">
    <property type="entry name" value="PROTEIN_KINASE_ST"/>
    <property type="match status" value="1"/>
</dbReference>
<dbReference type="PROSITE" id="PS00107">
    <property type="entry name" value="PROTEIN_KINASE_ATP"/>
    <property type="match status" value="1"/>
</dbReference>
<dbReference type="InterPro" id="IPR005543">
    <property type="entry name" value="PASTA_dom"/>
</dbReference>
<dbReference type="Gene3D" id="1.10.510.10">
    <property type="entry name" value="Transferase(Phosphotransferase) domain 1"/>
    <property type="match status" value="1"/>
</dbReference>
<feature type="region of interest" description="Disordered" evidence="11">
    <location>
        <begin position="318"/>
        <end position="341"/>
    </location>
</feature>
<dbReference type="SUPFAM" id="SSF56112">
    <property type="entry name" value="Protein kinase-like (PK-like)"/>
    <property type="match status" value="1"/>
</dbReference>
<dbReference type="Pfam" id="PF00069">
    <property type="entry name" value="Pkinase"/>
    <property type="match status" value="1"/>
</dbReference>
<feature type="region of interest" description="Disordered" evidence="11">
    <location>
        <begin position="571"/>
        <end position="632"/>
    </location>
</feature>
<keyword evidence="12" id="KW-0472">Membrane</keyword>
<dbReference type="PROSITE" id="PS51178">
    <property type="entry name" value="PASTA"/>
    <property type="match status" value="3"/>
</dbReference>
<dbReference type="Pfam" id="PF03793">
    <property type="entry name" value="PASTA"/>
    <property type="match status" value="3"/>
</dbReference>
<comment type="catalytic activity">
    <reaction evidence="9">
        <text>L-seryl-[protein] + ATP = O-phospho-L-seryl-[protein] + ADP + H(+)</text>
        <dbReference type="Rhea" id="RHEA:17989"/>
        <dbReference type="Rhea" id="RHEA-COMP:9863"/>
        <dbReference type="Rhea" id="RHEA-COMP:11604"/>
        <dbReference type="ChEBI" id="CHEBI:15378"/>
        <dbReference type="ChEBI" id="CHEBI:29999"/>
        <dbReference type="ChEBI" id="CHEBI:30616"/>
        <dbReference type="ChEBI" id="CHEBI:83421"/>
        <dbReference type="ChEBI" id="CHEBI:456216"/>
        <dbReference type="EC" id="2.7.11.1"/>
    </reaction>
</comment>
<organism evidence="15 16">
    <name type="scientific">Marihabitans asiaticum</name>
    <dbReference type="NCBI Taxonomy" id="415218"/>
    <lineage>
        <taxon>Bacteria</taxon>
        <taxon>Bacillati</taxon>
        <taxon>Actinomycetota</taxon>
        <taxon>Actinomycetes</taxon>
        <taxon>Micrococcales</taxon>
        <taxon>Intrasporangiaceae</taxon>
        <taxon>Marihabitans</taxon>
    </lineage>
</organism>
<evidence type="ECO:0000256" key="12">
    <source>
        <dbReference type="SAM" id="Phobius"/>
    </source>
</evidence>
<evidence type="ECO:0000259" key="14">
    <source>
        <dbReference type="PROSITE" id="PS51178"/>
    </source>
</evidence>
<evidence type="ECO:0000256" key="11">
    <source>
        <dbReference type="SAM" id="MobiDB-lite"/>
    </source>
</evidence>
<feature type="transmembrane region" description="Helical" evidence="12">
    <location>
        <begin position="349"/>
        <end position="369"/>
    </location>
</feature>
<dbReference type="PANTHER" id="PTHR43289:SF6">
    <property type="entry name" value="SERINE_THREONINE-PROTEIN KINASE NEKL-3"/>
    <property type="match status" value="1"/>
</dbReference>
<proteinExistence type="predicted"/>
<accession>A0A560WG13</accession>
<dbReference type="GO" id="GO:0005524">
    <property type="term" value="F:ATP binding"/>
    <property type="evidence" value="ECO:0007669"/>
    <property type="project" value="UniProtKB-UniRule"/>
</dbReference>
<dbReference type="SMART" id="SM00220">
    <property type="entry name" value="S_TKc"/>
    <property type="match status" value="1"/>
</dbReference>
<dbReference type="InterPro" id="IPR017441">
    <property type="entry name" value="Protein_kinase_ATP_BS"/>
</dbReference>
<sequence>MTNPTPRLLGGRYELGELIGRGGMAEVHRGYDTRLGRPVAVKILRSDHARDAGFLQRFRREAQSVAGLNHRSIVAVYDSGEDHAVESGGAEVSIPYIVMELVEGRTLREILNERGRLEPGEAARIVEWVLDALAYSHQMGIIHRDIKPGNVMVGDDGSVKVMDFGIARAVADTQATMTQTAAVIGTAQYVSPEQARGETVDHRSDIYSAGCVLFELLTGTTPYTGEPISLTYQHVNAPIPLPSSLDPDIPRDLDAIVAAALTKDRDERYEDARDMADDLRHVRDGRPVGALAAAALATAIGGGAALAAGEETVAYAPAGPPSRSGDTTTFAAADDPEAPLDKRRRRGGWGWLLALLLLVPLLALGWLAYQQSQPDEVAQVTVPQLVGMDEDAAEAELTNLGLEPDPEEGNSDAPVGEVFEQEQTQGSVVDKGSRITYRVSLGPVEVQVPELVGLSRKDAEQAITDAGLKVGEVSTRDGDAEKNTVLDSQPGQYTSVAADSEIDLVVASGEVELPDVVGKDVDDVRRQLYDLGLELETSERVSDAPAGQILEQAPGAGTVEVGSTVRLVVARARDKTVTETTTSSPTTTTPSPTETSTSPDPTTTDEPDPTTTEPTSPQSTPPNTRSTTGQTP</sequence>
<keyword evidence="12" id="KW-1133">Transmembrane helix</keyword>
<keyword evidence="3" id="KW-0808">Transferase</keyword>
<evidence type="ECO:0000256" key="4">
    <source>
        <dbReference type="ARBA" id="ARBA00022737"/>
    </source>
</evidence>
<dbReference type="InterPro" id="IPR000719">
    <property type="entry name" value="Prot_kinase_dom"/>
</dbReference>
<dbReference type="GO" id="GO:0004674">
    <property type="term" value="F:protein serine/threonine kinase activity"/>
    <property type="evidence" value="ECO:0007669"/>
    <property type="project" value="UniProtKB-KW"/>
</dbReference>
<keyword evidence="12" id="KW-0812">Transmembrane</keyword>
<dbReference type="PROSITE" id="PS50011">
    <property type="entry name" value="PROTEIN_KINASE_DOM"/>
    <property type="match status" value="1"/>
</dbReference>
<keyword evidence="5 10" id="KW-0547">Nucleotide-binding</keyword>
<dbReference type="InterPro" id="IPR011009">
    <property type="entry name" value="Kinase-like_dom_sf"/>
</dbReference>